<dbReference type="Pfam" id="PF00072">
    <property type="entry name" value="Response_reg"/>
    <property type="match status" value="1"/>
</dbReference>
<feature type="DNA-binding region" description="OmpR/PhoB-type" evidence="3">
    <location>
        <begin position="124"/>
        <end position="218"/>
    </location>
</feature>
<dbReference type="RefSeq" id="WP_015797169.1">
    <property type="nucleotide sequence ID" value="NC_013131.1"/>
</dbReference>
<protein>
    <submittedName>
        <fullName evidence="6">Two component transcriptional regulator, winged helix family</fullName>
    </submittedName>
</protein>
<dbReference type="GO" id="GO:0005829">
    <property type="term" value="C:cytosol"/>
    <property type="evidence" value="ECO:0007669"/>
    <property type="project" value="TreeGrafter"/>
</dbReference>
<proteinExistence type="predicted"/>
<keyword evidence="7" id="KW-1185">Reference proteome</keyword>
<feature type="domain" description="OmpR/PhoB-type" evidence="5">
    <location>
        <begin position="124"/>
        <end position="218"/>
    </location>
</feature>
<dbReference type="SMART" id="SM00448">
    <property type="entry name" value="REC"/>
    <property type="match status" value="1"/>
</dbReference>
<evidence type="ECO:0000313" key="6">
    <source>
        <dbReference type="EMBL" id="ACU77445.1"/>
    </source>
</evidence>
<dbReference type="InterPro" id="IPR011006">
    <property type="entry name" value="CheY-like_superfamily"/>
</dbReference>
<dbReference type="AlphaFoldDB" id="C7Q0B2"/>
<dbReference type="Pfam" id="PF00486">
    <property type="entry name" value="Trans_reg_C"/>
    <property type="match status" value="1"/>
</dbReference>
<dbReference type="Gene3D" id="1.10.10.10">
    <property type="entry name" value="Winged helix-like DNA-binding domain superfamily/Winged helix DNA-binding domain"/>
    <property type="match status" value="1"/>
</dbReference>
<reference evidence="6 7" key="1">
    <citation type="journal article" date="2009" name="Stand. Genomic Sci.">
        <title>Complete genome sequence of Catenulispora acidiphila type strain (ID 139908).</title>
        <authorList>
            <person name="Copeland A."/>
            <person name="Lapidus A."/>
            <person name="Glavina Del Rio T."/>
            <person name="Nolan M."/>
            <person name="Lucas S."/>
            <person name="Chen F."/>
            <person name="Tice H."/>
            <person name="Cheng J.F."/>
            <person name="Bruce D."/>
            <person name="Goodwin L."/>
            <person name="Pitluck S."/>
            <person name="Mikhailova N."/>
            <person name="Pati A."/>
            <person name="Ivanova N."/>
            <person name="Mavromatis K."/>
            <person name="Chen A."/>
            <person name="Palaniappan K."/>
            <person name="Chain P."/>
            <person name="Land M."/>
            <person name="Hauser L."/>
            <person name="Chang Y.J."/>
            <person name="Jeffries C.D."/>
            <person name="Chertkov O."/>
            <person name="Brettin T."/>
            <person name="Detter J.C."/>
            <person name="Han C."/>
            <person name="Ali Z."/>
            <person name="Tindall B.J."/>
            <person name="Goker M."/>
            <person name="Bristow J."/>
            <person name="Eisen J.A."/>
            <person name="Markowitz V."/>
            <person name="Hugenholtz P."/>
            <person name="Kyrpides N.C."/>
            <person name="Klenk H.P."/>
        </authorList>
    </citation>
    <scope>NUCLEOTIDE SEQUENCE [LARGE SCALE GENOMIC DNA]</scope>
    <source>
        <strain evidence="7">DSM 44928 / JCM 14897 / NBRC 102108 / NRRL B-24433 / ID139908</strain>
    </source>
</reference>
<dbReference type="HOGENOM" id="CLU_000445_30_1_11"/>
<dbReference type="KEGG" id="cai:Caci_8629"/>
<keyword evidence="1 3" id="KW-0238">DNA-binding</keyword>
<evidence type="ECO:0000259" key="5">
    <source>
        <dbReference type="PROSITE" id="PS51755"/>
    </source>
</evidence>
<accession>C7Q0B2</accession>
<evidence type="ECO:0000313" key="7">
    <source>
        <dbReference type="Proteomes" id="UP000000851"/>
    </source>
</evidence>
<feature type="domain" description="Response regulatory" evidence="4">
    <location>
        <begin position="2"/>
        <end position="116"/>
    </location>
</feature>
<dbReference type="PROSITE" id="PS51755">
    <property type="entry name" value="OMPR_PHOB"/>
    <property type="match status" value="1"/>
</dbReference>
<dbReference type="Gene3D" id="6.10.250.690">
    <property type="match status" value="1"/>
</dbReference>
<dbReference type="GO" id="GO:0006355">
    <property type="term" value="P:regulation of DNA-templated transcription"/>
    <property type="evidence" value="ECO:0007669"/>
    <property type="project" value="InterPro"/>
</dbReference>
<dbReference type="InterPro" id="IPR001789">
    <property type="entry name" value="Sig_transdc_resp-reg_receiver"/>
</dbReference>
<feature type="modified residue" description="4-aspartylphosphate" evidence="2">
    <location>
        <position position="51"/>
    </location>
</feature>
<name>C7Q0B2_CATAD</name>
<evidence type="ECO:0000256" key="1">
    <source>
        <dbReference type="ARBA" id="ARBA00023125"/>
    </source>
</evidence>
<dbReference type="GO" id="GO:0000156">
    <property type="term" value="F:phosphorelay response regulator activity"/>
    <property type="evidence" value="ECO:0007669"/>
    <property type="project" value="TreeGrafter"/>
</dbReference>
<evidence type="ECO:0000256" key="2">
    <source>
        <dbReference type="PROSITE-ProRule" id="PRU00169"/>
    </source>
</evidence>
<dbReference type="STRING" id="479433.Caci_8629"/>
<organism evidence="6 7">
    <name type="scientific">Catenulispora acidiphila (strain DSM 44928 / JCM 14897 / NBRC 102108 / NRRL B-24433 / ID139908)</name>
    <dbReference type="NCBI Taxonomy" id="479433"/>
    <lineage>
        <taxon>Bacteria</taxon>
        <taxon>Bacillati</taxon>
        <taxon>Actinomycetota</taxon>
        <taxon>Actinomycetes</taxon>
        <taxon>Catenulisporales</taxon>
        <taxon>Catenulisporaceae</taxon>
        <taxon>Catenulispora</taxon>
    </lineage>
</organism>
<sequence length="218" mass="23667">MRVLIAEDEPALAALLAKGLRRRAMAVDVALDGGEALERLAVDDYDVLVLDRDLPEVHGDEVCRRLAAGRARVRILMLTAAAAPTERVAGLNLGADDYLPKPFDYDELVARVLALGRRAQAPLPPVLERAGIRLDSGRRQAFRDGTYLPLSLKEFGILEALLAADGTVVSSERLLESVWDANADPFTNTVRVTLSKLRSKLGKPDVVETVIGSGYRIS</sequence>
<dbReference type="eggNOG" id="COG0745">
    <property type="taxonomic scope" value="Bacteria"/>
</dbReference>
<dbReference type="EMBL" id="CP001700">
    <property type="protein sequence ID" value="ACU77445.1"/>
    <property type="molecule type" value="Genomic_DNA"/>
</dbReference>
<dbReference type="CDD" id="cd00383">
    <property type="entry name" value="trans_reg_C"/>
    <property type="match status" value="1"/>
</dbReference>
<dbReference type="Proteomes" id="UP000000851">
    <property type="component" value="Chromosome"/>
</dbReference>
<dbReference type="SUPFAM" id="SSF52172">
    <property type="entry name" value="CheY-like"/>
    <property type="match status" value="1"/>
</dbReference>
<dbReference type="InParanoid" id="C7Q0B2"/>
<dbReference type="InterPro" id="IPR001867">
    <property type="entry name" value="OmpR/PhoB-type_DNA-bd"/>
</dbReference>
<dbReference type="SMART" id="SM00862">
    <property type="entry name" value="Trans_reg_C"/>
    <property type="match status" value="1"/>
</dbReference>
<dbReference type="InterPro" id="IPR039420">
    <property type="entry name" value="WalR-like"/>
</dbReference>
<dbReference type="GO" id="GO:0000976">
    <property type="term" value="F:transcription cis-regulatory region binding"/>
    <property type="evidence" value="ECO:0007669"/>
    <property type="project" value="TreeGrafter"/>
</dbReference>
<gene>
    <name evidence="6" type="ordered locus">Caci_8629</name>
</gene>
<dbReference type="InterPro" id="IPR036388">
    <property type="entry name" value="WH-like_DNA-bd_sf"/>
</dbReference>
<keyword evidence="2" id="KW-0597">Phosphoprotein</keyword>
<dbReference type="PANTHER" id="PTHR48111:SF36">
    <property type="entry name" value="TRANSCRIPTIONAL REGULATORY PROTEIN CUTR"/>
    <property type="match status" value="1"/>
</dbReference>
<dbReference type="PANTHER" id="PTHR48111">
    <property type="entry name" value="REGULATOR OF RPOS"/>
    <property type="match status" value="1"/>
</dbReference>
<dbReference type="PROSITE" id="PS50110">
    <property type="entry name" value="RESPONSE_REGULATORY"/>
    <property type="match status" value="1"/>
</dbReference>
<dbReference type="GO" id="GO:0032993">
    <property type="term" value="C:protein-DNA complex"/>
    <property type="evidence" value="ECO:0007669"/>
    <property type="project" value="TreeGrafter"/>
</dbReference>
<dbReference type="OrthoDB" id="9802426at2"/>
<dbReference type="Gene3D" id="3.40.50.2300">
    <property type="match status" value="1"/>
</dbReference>
<evidence type="ECO:0000259" key="4">
    <source>
        <dbReference type="PROSITE" id="PS50110"/>
    </source>
</evidence>
<evidence type="ECO:0000256" key="3">
    <source>
        <dbReference type="PROSITE-ProRule" id="PRU01091"/>
    </source>
</evidence>